<reference evidence="1" key="1">
    <citation type="submission" date="2018-05" db="EMBL/GenBank/DDBJ databases">
        <authorList>
            <person name="Lanie J.A."/>
            <person name="Ng W.-L."/>
            <person name="Kazmierczak K.M."/>
            <person name="Andrzejewski T.M."/>
            <person name="Davidsen T.M."/>
            <person name="Wayne K.J."/>
            <person name="Tettelin H."/>
            <person name="Glass J.I."/>
            <person name="Rusch D."/>
            <person name="Podicherti R."/>
            <person name="Tsui H.-C.T."/>
            <person name="Winkler M.E."/>
        </authorList>
    </citation>
    <scope>NUCLEOTIDE SEQUENCE</scope>
</reference>
<protein>
    <submittedName>
        <fullName evidence="1">Uncharacterized protein</fullName>
    </submittedName>
</protein>
<accession>A0A382I0S3</accession>
<name>A0A382I0S3_9ZZZZ</name>
<dbReference type="EMBL" id="UINC01064373">
    <property type="protein sequence ID" value="SVB92975.1"/>
    <property type="molecule type" value="Genomic_DNA"/>
</dbReference>
<dbReference type="Gene3D" id="2.30.30.100">
    <property type="match status" value="1"/>
</dbReference>
<sequence length="60" mass="6824">MIPVSKEQIAFQPWLPYAEDSEYQLKESQIILVATPSNTILKEYTKHFGSGIVTPQNIVM</sequence>
<gene>
    <name evidence="1" type="ORF">METZ01_LOCUS245829</name>
</gene>
<proteinExistence type="predicted"/>
<organism evidence="1">
    <name type="scientific">marine metagenome</name>
    <dbReference type="NCBI Taxonomy" id="408172"/>
    <lineage>
        <taxon>unclassified sequences</taxon>
        <taxon>metagenomes</taxon>
        <taxon>ecological metagenomes</taxon>
    </lineage>
</organism>
<evidence type="ECO:0000313" key="1">
    <source>
        <dbReference type="EMBL" id="SVB92975.1"/>
    </source>
</evidence>
<dbReference type="AlphaFoldDB" id="A0A382I0S3"/>